<dbReference type="PANTHER" id="PTHR37807:SF3">
    <property type="entry name" value="OS07G0160300 PROTEIN"/>
    <property type="match status" value="1"/>
</dbReference>
<dbReference type="InterPro" id="IPR027417">
    <property type="entry name" value="P-loop_NTPase"/>
</dbReference>
<comment type="caution">
    <text evidence="2">The sequence shown here is derived from an EMBL/GenBank/DDBJ whole genome shotgun (WGS) entry which is preliminary data.</text>
</comment>
<evidence type="ECO:0000313" key="2">
    <source>
        <dbReference type="EMBL" id="KAG9257701.1"/>
    </source>
</evidence>
<name>A0A9P8CUM2_9HYPO</name>
<dbReference type="SUPFAM" id="SSF52540">
    <property type="entry name" value="P-loop containing nucleoside triphosphate hydrolases"/>
    <property type="match status" value="1"/>
</dbReference>
<accession>A0A9P8CUM2</accession>
<dbReference type="Proteomes" id="UP000887229">
    <property type="component" value="Unassembled WGS sequence"/>
</dbReference>
<evidence type="ECO:0000256" key="1">
    <source>
        <dbReference type="SAM" id="MobiDB-lite"/>
    </source>
</evidence>
<proteinExistence type="predicted"/>
<dbReference type="Gene3D" id="3.40.50.300">
    <property type="entry name" value="P-loop containing nucleotide triphosphate hydrolases"/>
    <property type="match status" value="1"/>
</dbReference>
<keyword evidence="2" id="KW-0378">Hydrolase</keyword>
<dbReference type="PANTHER" id="PTHR37807">
    <property type="entry name" value="OS07G0160300 PROTEIN"/>
    <property type="match status" value="1"/>
</dbReference>
<organism evidence="2 3">
    <name type="scientific">Emericellopsis atlantica</name>
    <dbReference type="NCBI Taxonomy" id="2614577"/>
    <lineage>
        <taxon>Eukaryota</taxon>
        <taxon>Fungi</taxon>
        <taxon>Dikarya</taxon>
        <taxon>Ascomycota</taxon>
        <taxon>Pezizomycotina</taxon>
        <taxon>Sordariomycetes</taxon>
        <taxon>Hypocreomycetidae</taxon>
        <taxon>Hypocreales</taxon>
        <taxon>Bionectriaceae</taxon>
        <taxon>Emericellopsis</taxon>
    </lineage>
</organism>
<gene>
    <name evidence="2" type="ORF">F5Z01DRAFT_410743</name>
</gene>
<evidence type="ECO:0000313" key="3">
    <source>
        <dbReference type="Proteomes" id="UP000887229"/>
    </source>
</evidence>
<dbReference type="OrthoDB" id="3231855at2759"/>
<dbReference type="Pfam" id="PF13671">
    <property type="entry name" value="AAA_33"/>
    <property type="match status" value="1"/>
</dbReference>
<protein>
    <submittedName>
        <fullName evidence="2">P-loop containing nucleoside triphosphate hydrolase protein</fullName>
    </submittedName>
</protein>
<dbReference type="EMBL" id="MU251245">
    <property type="protein sequence ID" value="KAG9257701.1"/>
    <property type="molecule type" value="Genomic_DNA"/>
</dbReference>
<dbReference type="RefSeq" id="XP_046121625.1">
    <property type="nucleotide sequence ID" value="XM_046259552.1"/>
</dbReference>
<sequence length="204" mass="22520">MSTQQMLPKLFIQMSGAPGSGKSTTARLLRNSIDGVVIDHDILRSTMLESAVGFDQAAKLAYDLQWALAQDIMRQGLSVIIDSTCNFQEVLDKGSVYAKQHGYAYWYVECKVEDIDELDRRLRTRDRMASQRSSVDQPPAAAVAARGGEENPRARFKKWIESPCRPKDNVIIVDSTGDMDTLQDCILKQIVGFGGCGGIVDSSL</sequence>
<dbReference type="GO" id="GO:0016787">
    <property type="term" value="F:hydrolase activity"/>
    <property type="evidence" value="ECO:0007669"/>
    <property type="project" value="UniProtKB-KW"/>
</dbReference>
<reference evidence="2" key="1">
    <citation type="journal article" date="2021" name="IMA Fungus">
        <title>Genomic characterization of three marine fungi, including Emericellopsis atlantica sp. nov. with signatures of a generalist lifestyle and marine biomass degradation.</title>
        <authorList>
            <person name="Hagestad O.C."/>
            <person name="Hou L."/>
            <person name="Andersen J.H."/>
            <person name="Hansen E.H."/>
            <person name="Altermark B."/>
            <person name="Li C."/>
            <person name="Kuhnert E."/>
            <person name="Cox R.J."/>
            <person name="Crous P.W."/>
            <person name="Spatafora J.W."/>
            <person name="Lail K."/>
            <person name="Amirebrahimi M."/>
            <person name="Lipzen A."/>
            <person name="Pangilinan J."/>
            <person name="Andreopoulos W."/>
            <person name="Hayes R.D."/>
            <person name="Ng V."/>
            <person name="Grigoriev I.V."/>
            <person name="Jackson S.A."/>
            <person name="Sutton T.D.S."/>
            <person name="Dobson A.D.W."/>
            <person name="Rama T."/>
        </authorList>
    </citation>
    <scope>NUCLEOTIDE SEQUENCE</scope>
    <source>
        <strain evidence="2">TS7</strain>
    </source>
</reference>
<dbReference type="GeneID" id="70290455"/>
<keyword evidence="3" id="KW-1185">Reference proteome</keyword>
<dbReference type="AlphaFoldDB" id="A0A9P8CUM2"/>
<feature type="region of interest" description="Disordered" evidence="1">
    <location>
        <begin position="128"/>
        <end position="149"/>
    </location>
</feature>